<accession>A0A9W5Y2F0</accession>
<feature type="transmembrane region" description="Helical" evidence="1">
    <location>
        <begin position="181"/>
        <end position="200"/>
    </location>
</feature>
<protein>
    <recommendedName>
        <fullName evidence="2">CAAX prenyl protease 2/Lysostaphin resistance protein A-like domain-containing protein</fullName>
    </recommendedName>
</protein>
<keyword evidence="4" id="KW-1185">Reference proteome</keyword>
<dbReference type="GO" id="GO:0004175">
    <property type="term" value="F:endopeptidase activity"/>
    <property type="evidence" value="ECO:0007669"/>
    <property type="project" value="UniProtKB-ARBA"/>
</dbReference>
<dbReference type="InterPro" id="IPR003675">
    <property type="entry name" value="Rce1/LyrA-like_dom"/>
</dbReference>
<evidence type="ECO:0000259" key="2">
    <source>
        <dbReference type="Pfam" id="PF02517"/>
    </source>
</evidence>
<keyword evidence="1" id="KW-0812">Transmembrane</keyword>
<evidence type="ECO:0000256" key="1">
    <source>
        <dbReference type="SAM" id="Phobius"/>
    </source>
</evidence>
<feature type="transmembrane region" description="Helical" evidence="1">
    <location>
        <begin position="155"/>
        <end position="175"/>
    </location>
</feature>
<dbReference type="Proteomes" id="UP001057868">
    <property type="component" value="Unassembled WGS sequence"/>
</dbReference>
<feature type="transmembrane region" description="Helical" evidence="1">
    <location>
        <begin position="7"/>
        <end position="26"/>
    </location>
</feature>
<evidence type="ECO:0000313" key="3">
    <source>
        <dbReference type="EMBL" id="GKU25212.1"/>
    </source>
</evidence>
<dbReference type="GO" id="GO:0080120">
    <property type="term" value="P:CAAX-box protein maturation"/>
    <property type="evidence" value="ECO:0007669"/>
    <property type="project" value="UniProtKB-ARBA"/>
</dbReference>
<feature type="domain" description="CAAX prenyl protease 2/Lysostaphin resistance protein A-like" evidence="2">
    <location>
        <begin position="120"/>
        <end position="217"/>
    </location>
</feature>
<dbReference type="AlphaFoldDB" id="A0A9W5Y2F0"/>
<dbReference type="Pfam" id="PF02517">
    <property type="entry name" value="Rce1-like"/>
    <property type="match status" value="1"/>
</dbReference>
<keyword evidence="1" id="KW-0472">Membrane</keyword>
<gene>
    <name evidence="3" type="ORF">CFOLD11_20380</name>
</gene>
<keyword evidence="1" id="KW-1133">Transmembrane helix</keyword>
<organism evidence="3 4">
    <name type="scientific">Clostridium folliculivorans</name>
    <dbReference type="NCBI Taxonomy" id="2886038"/>
    <lineage>
        <taxon>Bacteria</taxon>
        <taxon>Bacillati</taxon>
        <taxon>Bacillota</taxon>
        <taxon>Clostridia</taxon>
        <taxon>Eubacteriales</taxon>
        <taxon>Clostridiaceae</taxon>
        <taxon>Clostridium</taxon>
    </lineage>
</organism>
<evidence type="ECO:0000313" key="4">
    <source>
        <dbReference type="Proteomes" id="UP001057868"/>
    </source>
</evidence>
<name>A0A9W5Y2F0_9CLOT</name>
<dbReference type="RefSeq" id="WP_261852173.1">
    <property type="nucleotide sequence ID" value="NZ_BQXY01000002.1"/>
</dbReference>
<sequence>MQKKYPFILPLFRSILFIIVGVLFAIVTNKSLEQASKWWSVICTVCNIITIVVLVAICKSEGYSYRKLIGYQKGQNDLKYTLLIVMIMLILGMGGMYGFGFMIYGYVPVTMVQPVPVWIAIINVILLPLTVVFAELPLYFGYALNGIEKVTGNKILAIVYPMFFYALQHSFIPLLFDWKHIMFRFLSFLPLMSVLGIIYYKKRKLQPLMIGHAVLDLATGIQILMTSISPALFEMMKVMSIH</sequence>
<feature type="transmembrane region" description="Helical" evidence="1">
    <location>
        <begin position="80"/>
        <end position="106"/>
    </location>
</feature>
<feature type="transmembrane region" description="Helical" evidence="1">
    <location>
        <begin position="38"/>
        <end position="59"/>
    </location>
</feature>
<comment type="caution">
    <text evidence="3">The sequence shown here is derived from an EMBL/GenBank/DDBJ whole genome shotgun (WGS) entry which is preliminary data.</text>
</comment>
<proteinExistence type="predicted"/>
<dbReference type="EMBL" id="BQXY01000002">
    <property type="protein sequence ID" value="GKU25212.1"/>
    <property type="molecule type" value="Genomic_DNA"/>
</dbReference>
<feature type="transmembrane region" description="Helical" evidence="1">
    <location>
        <begin position="118"/>
        <end position="143"/>
    </location>
</feature>
<reference evidence="3" key="1">
    <citation type="journal article" date="2023" name="Int. J. Syst. Evol. Microbiol.">
        <title>&lt;i&gt;Clostridium folliculivorans&lt;/i&gt; sp. nov., isolated from soil samples of an organic paddy in Japan.</title>
        <authorList>
            <person name="Tazawa J."/>
            <person name="Kobayashi H."/>
            <person name="Tanizawa Y."/>
            <person name="Uchino A."/>
            <person name="Tanaka F."/>
            <person name="Urashima Y."/>
            <person name="Miura S."/>
            <person name="Sakamoto M."/>
            <person name="Ohkuma M."/>
            <person name="Tohno M."/>
        </authorList>
    </citation>
    <scope>NUCLEOTIDE SEQUENCE</scope>
    <source>
        <strain evidence="3">D1-1</strain>
    </source>
</reference>